<comment type="caution">
    <text evidence="3">The sequence shown here is derived from an EMBL/GenBank/DDBJ whole genome shotgun (WGS) entry which is preliminary data.</text>
</comment>
<protein>
    <submittedName>
        <fullName evidence="3">Class I SAM-dependent methyltransferase</fullName>
    </submittedName>
</protein>
<keyword evidence="4" id="KW-1185">Reference proteome</keyword>
<dbReference type="SUPFAM" id="SSF53335">
    <property type="entry name" value="S-adenosyl-L-methionine-dependent methyltransferases"/>
    <property type="match status" value="1"/>
</dbReference>
<dbReference type="CDD" id="cd02440">
    <property type="entry name" value="AdoMet_MTases"/>
    <property type="match status" value="1"/>
</dbReference>
<dbReference type="InterPro" id="IPR052356">
    <property type="entry name" value="Thiol_S-MT"/>
</dbReference>
<reference evidence="3 4" key="1">
    <citation type="submission" date="2022-06" db="EMBL/GenBank/DDBJ databases">
        <title>Halogeometricum sp. a new haloarchaeum isolate from saline soil.</title>
        <authorList>
            <person name="Strakova D."/>
            <person name="Galisteo C."/>
            <person name="Sanchez-Porro C."/>
            <person name="Ventosa A."/>
        </authorList>
    </citation>
    <scope>NUCLEOTIDE SEQUENCE [LARGE SCALE GENOMIC DNA]</scope>
    <source>
        <strain evidence="3 4">S1BR25-6</strain>
    </source>
</reference>
<evidence type="ECO:0000313" key="4">
    <source>
        <dbReference type="Proteomes" id="UP001257060"/>
    </source>
</evidence>
<evidence type="ECO:0000259" key="2">
    <source>
        <dbReference type="Pfam" id="PF08241"/>
    </source>
</evidence>
<dbReference type="Proteomes" id="UP001257060">
    <property type="component" value="Unassembled WGS sequence"/>
</dbReference>
<keyword evidence="3" id="KW-0489">Methyltransferase</keyword>
<feature type="region of interest" description="Disordered" evidence="1">
    <location>
        <begin position="230"/>
        <end position="250"/>
    </location>
</feature>
<gene>
    <name evidence="3" type="ORF">NDI76_21555</name>
</gene>
<evidence type="ECO:0000313" key="3">
    <source>
        <dbReference type="EMBL" id="MDS0301324.1"/>
    </source>
</evidence>
<dbReference type="EMBL" id="JAMQOP010000006">
    <property type="protein sequence ID" value="MDS0301324.1"/>
    <property type="molecule type" value="Genomic_DNA"/>
</dbReference>
<name>A0ABU2GLZ8_9EURY</name>
<accession>A0ABU2GLZ8</accession>
<dbReference type="PANTHER" id="PTHR45036:SF1">
    <property type="entry name" value="METHYLTRANSFERASE LIKE 7A"/>
    <property type="match status" value="1"/>
</dbReference>
<dbReference type="GO" id="GO:0008168">
    <property type="term" value="F:methyltransferase activity"/>
    <property type="evidence" value="ECO:0007669"/>
    <property type="project" value="UniProtKB-KW"/>
</dbReference>
<dbReference type="GO" id="GO:0032259">
    <property type="term" value="P:methylation"/>
    <property type="evidence" value="ECO:0007669"/>
    <property type="project" value="UniProtKB-KW"/>
</dbReference>
<dbReference type="InterPro" id="IPR013216">
    <property type="entry name" value="Methyltransf_11"/>
</dbReference>
<dbReference type="InterPro" id="IPR029063">
    <property type="entry name" value="SAM-dependent_MTases_sf"/>
</dbReference>
<evidence type="ECO:0000256" key="1">
    <source>
        <dbReference type="SAM" id="MobiDB-lite"/>
    </source>
</evidence>
<sequence>MTEPHHPIFARLYDPVMEPAERTVLAEHRRYLVDEISGSVLDLGAGTGAMFPYFRETMADGATVTLSAIEPDPHMRRQAVKRARDLELEIAVEGAGAEALPFAEESFDVVIASLVFCTIPDVEAALSEVARVLKPSGEFRFLEHVRGDGTVGIAHDVLAPAWHTVAGGCHLNRETDEVFRTDDRFELVDYTRLEDIPQVVPIVRGTLKRRREGSMLSRFVSSGVRVPPLSQRGRRAVGTATHGARPSPAR</sequence>
<organism evidence="3 4">
    <name type="scientific">Halogeometricum salsisoli</name>
    <dbReference type="NCBI Taxonomy" id="2950536"/>
    <lineage>
        <taxon>Archaea</taxon>
        <taxon>Methanobacteriati</taxon>
        <taxon>Methanobacteriota</taxon>
        <taxon>Stenosarchaea group</taxon>
        <taxon>Halobacteria</taxon>
        <taxon>Halobacteriales</taxon>
        <taxon>Haloferacaceae</taxon>
        <taxon>Halogeometricum</taxon>
    </lineage>
</organism>
<keyword evidence="3" id="KW-0808">Transferase</keyword>
<proteinExistence type="predicted"/>
<feature type="domain" description="Methyltransferase type 11" evidence="2">
    <location>
        <begin position="41"/>
        <end position="140"/>
    </location>
</feature>
<dbReference type="Pfam" id="PF08241">
    <property type="entry name" value="Methyltransf_11"/>
    <property type="match status" value="1"/>
</dbReference>
<dbReference type="PANTHER" id="PTHR45036">
    <property type="entry name" value="METHYLTRANSFERASE LIKE 7B"/>
    <property type="match status" value="1"/>
</dbReference>
<dbReference type="RefSeq" id="WP_310926207.1">
    <property type="nucleotide sequence ID" value="NZ_JAMQOP010000006.1"/>
</dbReference>
<dbReference type="Gene3D" id="3.40.50.150">
    <property type="entry name" value="Vaccinia Virus protein VP39"/>
    <property type="match status" value="1"/>
</dbReference>